<sequence>MPARLQAHRCGSQKPRHVQPHTSREVRISRQSSFSDGSILRTPAALSRARRCRVETGCRKPYDSLSASEPLSLGSSSLLVSSLDELRGLSSCSCCRCTFRCSAECSDSVRRLKTGKTENDGDDDNDDSLITSSTDANLSSTVGLDRSHSPAGVTSSPSTIELLSDVSNSTTKAALVEPFSKPPIGPCSCSSSSAITFSSTTVRTTTVAGSSSSSSSVSGSSASCCSLGFSVLTSTSVNWSGEMPTPPSSSASLPTLVPDTFTTSAPGQSSSASGSYSGSPPSSTTDSSSLTIIVSSILGASFGPIVMLAAAEMNAAVGVVNLKPRANFTRRLTDSFKTALNGRSALRKLSFVLVPMVYHTLGAGAARSRSQSAAGVISSVFGRWRHMQQAGGEPSYRQFLDSNFRCVPKKGALLPSDDFPEDARKG</sequence>
<proteinExistence type="predicted"/>
<dbReference type="Proteomes" id="UP000075882">
    <property type="component" value="Unassembled WGS sequence"/>
</dbReference>
<evidence type="ECO:0000256" key="1">
    <source>
        <dbReference type="SAM" id="MobiDB-lite"/>
    </source>
</evidence>
<feature type="region of interest" description="Disordered" evidence="1">
    <location>
        <begin position="240"/>
        <end position="287"/>
    </location>
</feature>
<reference evidence="2" key="1">
    <citation type="submission" date="2022-08" db="UniProtKB">
        <authorList>
            <consortium name="EnsemblMetazoa"/>
        </authorList>
    </citation>
    <scope>IDENTIFICATION</scope>
</reference>
<feature type="region of interest" description="Disordered" evidence="1">
    <location>
        <begin position="1"/>
        <end position="35"/>
    </location>
</feature>
<name>A0A8W7P8H8_ANOCL</name>
<feature type="region of interest" description="Disordered" evidence="1">
    <location>
        <begin position="113"/>
        <end position="134"/>
    </location>
</feature>
<evidence type="ECO:0000313" key="2">
    <source>
        <dbReference type="EnsemblMetazoa" id="ACOM027068-PA.1"/>
    </source>
</evidence>
<accession>A0A8W7P8H8</accession>
<dbReference type="AlphaFoldDB" id="A0A8W7P8H8"/>
<organism evidence="2">
    <name type="scientific">Anopheles coluzzii</name>
    <name type="common">African malaria mosquito</name>
    <dbReference type="NCBI Taxonomy" id="1518534"/>
    <lineage>
        <taxon>Eukaryota</taxon>
        <taxon>Metazoa</taxon>
        <taxon>Ecdysozoa</taxon>
        <taxon>Arthropoda</taxon>
        <taxon>Hexapoda</taxon>
        <taxon>Insecta</taxon>
        <taxon>Pterygota</taxon>
        <taxon>Neoptera</taxon>
        <taxon>Endopterygota</taxon>
        <taxon>Diptera</taxon>
        <taxon>Nematocera</taxon>
        <taxon>Culicoidea</taxon>
        <taxon>Culicidae</taxon>
        <taxon>Anophelinae</taxon>
        <taxon>Anopheles</taxon>
    </lineage>
</organism>
<dbReference type="EnsemblMetazoa" id="ACOM027068-RA">
    <property type="protein sequence ID" value="ACOM027068-PA.1"/>
    <property type="gene ID" value="ACOM027068"/>
</dbReference>
<protein>
    <submittedName>
        <fullName evidence="2">Uncharacterized protein</fullName>
    </submittedName>
</protein>
<feature type="compositionally biased region" description="Low complexity" evidence="1">
    <location>
        <begin position="248"/>
        <end position="287"/>
    </location>
</feature>